<gene>
    <name evidence="1" type="ORF">WJL_0029</name>
</gene>
<sequence length="81" mass="9176">MKADQALLIIAQKRATGKAIWSKGSGVPANQPSERVSRYEIIIKIENYHAETCHQVLQDMLDDYGPEYFKTVTFDNDSKVC</sequence>
<name>A0A837P7L4_LACPN</name>
<dbReference type="AlphaFoldDB" id="A0A837P7L4"/>
<dbReference type="Proteomes" id="UP000050511">
    <property type="component" value="Unassembled WGS sequence"/>
</dbReference>
<accession>A0A837P7L4</accession>
<reference evidence="1 2" key="1">
    <citation type="submission" date="2015-10" db="EMBL/GenBank/DDBJ databases">
        <title>Resequencing of Lactobacillus plantarum WJL strain genome.</title>
        <authorList>
            <person name="Martino M.E."/>
        </authorList>
    </citation>
    <scope>NUCLEOTIDE SEQUENCE [LARGE SCALE GENOMIC DNA]</scope>
    <source>
        <strain evidence="1 2">WJL</strain>
    </source>
</reference>
<evidence type="ECO:0000313" key="1">
    <source>
        <dbReference type="EMBL" id="KPN44592.1"/>
    </source>
</evidence>
<organism evidence="1 2">
    <name type="scientific">Lactiplantibacillus plantarum WJL</name>
    <dbReference type="NCBI Taxonomy" id="1350466"/>
    <lineage>
        <taxon>Bacteria</taxon>
        <taxon>Bacillati</taxon>
        <taxon>Bacillota</taxon>
        <taxon>Bacilli</taxon>
        <taxon>Lactobacillales</taxon>
        <taxon>Lactobacillaceae</taxon>
        <taxon>Lactiplantibacillus</taxon>
    </lineage>
</organism>
<comment type="caution">
    <text evidence="1">The sequence shown here is derived from an EMBL/GenBank/DDBJ whole genome shotgun (WGS) entry which is preliminary data.</text>
</comment>
<dbReference type="EMBL" id="LKLZ01000001">
    <property type="protein sequence ID" value="KPN44592.1"/>
    <property type="molecule type" value="Genomic_DNA"/>
</dbReference>
<evidence type="ECO:0000313" key="2">
    <source>
        <dbReference type="Proteomes" id="UP000050511"/>
    </source>
</evidence>
<proteinExistence type="predicted"/>
<protein>
    <submittedName>
        <fullName evidence="1">Mobile element protein</fullName>
    </submittedName>
</protein>